<keyword evidence="10" id="KW-0449">Lipoprotein</keyword>
<evidence type="ECO:0000256" key="1">
    <source>
        <dbReference type="ARBA" id="ARBA00004459"/>
    </source>
</evidence>
<evidence type="ECO:0000256" key="9">
    <source>
        <dbReference type="ARBA" id="ARBA00023237"/>
    </source>
</evidence>
<accession>A0A628V6T2</accession>
<feature type="region of interest" description="Disordered" evidence="11">
    <location>
        <begin position="257"/>
        <end position="276"/>
    </location>
</feature>
<dbReference type="GO" id="GO:0030246">
    <property type="term" value="F:carbohydrate binding"/>
    <property type="evidence" value="ECO:0007669"/>
    <property type="project" value="UniProtKB-KW"/>
</dbReference>
<evidence type="ECO:0000256" key="11">
    <source>
        <dbReference type="SAM" id="MobiDB-lite"/>
    </source>
</evidence>
<dbReference type="InterPro" id="IPR015957">
    <property type="entry name" value="CDtoxinA"/>
</dbReference>
<comment type="subcellular location">
    <subcellularLocation>
        <location evidence="1">Cell outer membrane</location>
        <topology evidence="1">Lipid-anchor</topology>
    </subcellularLocation>
</comment>
<evidence type="ECO:0000313" key="12">
    <source>
        <dbReference type="EMBL" id="EDF5515186.1"/>
    </source>
</evidence>
<organism evidence="12">
    <name type="scientific">Salmonella enterica</name>
    <name type="common">Salmonella choleraesuis</name>
    <dbReference type="NCBI Taxonomy" id="28901"/>
    <lineage>
        <taxon>Bacteria</taxon>
        <taxon>Pseudomonadati</taxon>
        <taxon>Pseudomonadota</taxon>
        <taxon>Gammaproteobacteria</taxon>
        <taxon>Enterobacterales</taxon>
        <taxon>Enterobacteriaceae</taxon>
        <taxon>Salmonella</taxon>
    </lineage>
</organism>
<dbReference type="GO" id="GO:0090729">
    <property type="term" value="F:toxin activity"/>
    <property type="evidence" value="ECO:0007669"/>
    <property type="project" value="UniProtKB-KW"/>
</dbReference>
<keyword evidence="3" id="KW-0800">Toxin</keyword>
<evidence type="ECO:0000256" key="8">
    <source>
        <dbReference type="ARBA" id="ARBA00023139"/>
    </source>
</evidence>
<evidence type="ECO:0000256" key="5">
    <source>
        <dbReference type="ARBA" id="ARBA00022734"/>
    </source>
</evidence>
<dbReference type="AlphaFoldDB" id="A0A628V6T2"/>
<keyword evidence="7" id="KW-0472">Membrane</keyword>
<keyword evidence="8" id="KW-0564">Palmitate</keyword>
<evidence type="ECO:0000256" key="4">
    <source>
        <dbReference type="ARBA" id="ARBA00022729"/>
    </source>
</evidence>
<dbReference type="Pfam" id="PF03498">
    <property type="entry name" value="CDtoxinA"/>
    <property type="match status" value="1"/>
</dbReference>
<keyword evidence="9" id="KW-0998">Cell outer membrane</keyword>
<name>A0A628V6T2_SALER</name>
<dbReference type="PRINTS" id="PR01387">
    <property type="entry name" value="CDTOXINA"/>
</dbReference>
<dbReference type="GO" id="GO:0009279">
    <property type="term" value="C:cell outer membrane"/>
    <property type="evidence" value="ECO:0007669"/>
    <property type="project" value="UniProtKB-SubCell"/>
</dbReference>
<evidence type="ECO:0000256" key="7">
    <source>
        <dbReference type="ARBA" id="ARBA00023136"/>
    </source>
</evidence>
<sequence length="276" mass="29578">MLTTGVVMEKLHVCFIFIFLLTGCSSSPTYSPASESDKTFPVYTGKGPVPPDREEPGLVIPGPGPAMSSSEGLGSAPLPSSGSMPTVTLMSVSGAVVSAWSRRPNSWLWGYIPGDSNTFGNLRNWKIQPGKTPGSVRFVNEVLGTCITPGFSLKGDHGFIHRFCSYRSNDQDFRLLPALNGNVFIQSVLVKKCMRARFLDRTTRSPYAFDVLQADCPSPGVKTLEMLWSVSEPLKPALASISKPVLRPAAALPIEDDDAPELSAGDSVNLSGNQGI</sequence>
<proteinExistence type="predicted"/>
<dbReference type="SUPFAM" id="SSF50370">
    <property type="entry name" value="Ricin B-like lectins"/>
    <property type="match status" value="1"/>
</dbReference>
<gene>
    <name evidence="12" type="ORF">GB848_19840</name>
</gene>
<evidence type="ECO:0000256" key="10">
    <source>
        <dbReference type="ARBA" id="ARBA00023288"/>
    </source>
</evidence>
<reference evidence="12" key="1">
    <citation type="submission" date="2019-10" db="EMBL/GenBank/DDBJ databases">
        <authorList>
            <consortium name="PulseNet: The National Subtyping Network for Foodborne Disease Surveillance"/>
            <person name="Tarr C.L."/>
            <person name="Trees E."/>
            <person name="Katz L.S."/>
            <person name="Carleton-Romer H.A."/>
            <person name="Stroika S."/>
            <person name="Kucerova Z."/>
            <person name="Roache K.F."/>
            <person name="Sabol A.L."/>
            <person name="Besser J."/>
            <person name="Gerner-Smidt P."/>
        </authorList>
    </citation>
    <scope>NUCLEOTIDE SEQUENCE</scope>
    <source>
        <strain evidence="12">PNUSAS102632</strain>
    </source>
</reference>
<evidence type="ECO:0000256" key="2">
    <source>
        <dbReference type="ARBA" id="ARBA00016112"/>
    </source>
</evidence>
<dbReference type="InterPro" id="IPR035992">
    <property type="entry name" value="Ricin_B-like_lectins"/>
</dbReference>
<keyword evidence="6" id="KW-0843">Virulence</keyword>
<comment type="caution">
    <text evidence="12">The sequence shown here is derived from an EMBL/GenBank/DDBJ whole genome shotgun (WGS) entry which is preliminary data.</text>
</comment>
<dbReference type="Gene3D" id="2.80.10.50">
    <property type="match status" value="1"/>
</dbReference>
<keyword evidence="5" id="KW-0430">Lectin</keyword>
<keyword evidence="4" id="KW-0732">Signal</keyword>
<dbReference type="EMBL" id="AAMBER010000016">
    <property type="protein sequence ID" value="EDF5515186.1"/>
    <property type="molecule type" value="Genomic_DNA"/>
</dbReference>
<dbReference type="InterPro" id="IPR003558">
    <property type="entry name" value="CDtoxinA/C"/>
</dbReference>
<evidence type="ECO:0000256" key="3">
    <source>
        <dbReference type="ARBA" id="ARBA00022656"/>
    </source>
</evidence>
<protein>
    <recommendedName>
        <fullName evidence="2">Cytolethal distending toxin subunit A</fullName>
    </recommendedName>
</protein>
<evidence type="ECO:0000256" key="6">
    <source>
        <dbReference type="ARBA" id="ARBA00023026"/>
    </source>
</evidence>
<dbReference type="CDD" id="cd23414">
    <property type="entry name" value="beta-trefoil_Ricin_CdtA"/>
    <property type="match status" value="1"/>
</dbReference>
<dbReference type="PROSITE" id="PS50231">
    <property type="entry name" value="RICIN_B_LECTIN"/>
    <property type="match status" value="1"/>
</dbReference>
<feature type="compositionally biased region" description="Polar residues" evidence="11">
    <location>
        <begin position="266"/>
        <end position="276"/>
    </location>
</feature>